<dbReference type="GO" id="GO:0003682">
    <property type="term" value="F:chromatin binding"/>
    <property type="evidence" value="ECO:0007669"/>
    <property type="project" value="InterPro"/>
</dbReference>
<dbReference type="AlphaFoldDB" id="A0A1I7W4J3"/>
<reference evidence="3" key="2">
    <citation type="submission" date="2016-11" db="UniProtKB">
        <authorList>
            <consortium name="WormBaseParasite"/>
        </authorList>
    </citation>
    <scope>IDENTIFICATION</scope>
</reference>
<gene>
    <name evidence="1 3" type="ORF">LOAG_05947</name>
</gene>
<dbReference type="EMBL" id="JH712202">
    <property type="protein sequence ID" value="EFO22539.1"/>
    <property type="molecule type" value="Genomic_DNA"/>
</dbReference>
<organism evidence="2 3">
    <name type="scientific">Loa loa</name>
    <name type="common">Eye worm</name>
    <name type="synonym">Filaria loa</name>
    <dbReference type="NCBI Taxonomy" id="7209"/>
    <lineage>
        <taxon>Eukaryota</taxon>
        <taxon>Metazoa</taxon>
        <taxon>Ecdysozoa</taxon>
        <taxon>Nematoda</taxon>
        <taxon>Chromadorea</taxon>
        <taxon>Rhabditida</taxon>
        <taxon>Spirurina</taxon>
        <taxon>Spiruromorpha</taxon>
        <taxon>Filarioidea</taxon>
        <taxon>Onchocercidae</taxon>
        <taxon>Loa</taxon>
    </lineage>
</organism>
<dbReference type="RefSeq" id="XP_003141532.1">
    <property type="nucleotide sequence ID" value="XM_003141484.2"/>
</dbReference>
<dbReference type="OrthoDB" id="432528at2759"/>
<dbReference type="InterPro" id="IPR052637">
    <property type="entry name" value="KLHDC3-like"/>
</dbReference>
<reference evidence="1 2" key="1">
    <citation type="submission" date="2012-04" db="EMBL/GenBank/DDBJ databases">
        <title>The Genome Sequence of Loa loa.</title>
        <authorList>
            <consortium name="The Broad Institute Genome Sequencing Platform"/>
            <consortium name="Broad Institute Genome Sequencing Center for Infectious Disease"/>
            <person name="Nutman T.B."/>
            <person name="Fink D.L."/>
            <person name="Russ C."/>
            <person name="Young S."/>
            <person name="Zeng Q."/>
            <person name="Gargeya S."/>
            <person name="Alvarado L."/>
            <person name="Berlin A."/>
            <person name="Chapman S.B."/>
            <person name="Chen Z."/>
            <person name="Freedman E."/>
            <person name="Gellesch M."/>
            <person name="Goldberg J."/>
            <person name="Griggs A."/>
            <person name="Gujja S."/>
            <person name="Heilman E.R."/>
            <person name="Heiman D."/>
            <person name="Howarth C."/>
            <person name="Mehta T."/>
            <person name="Neiman D."/>
            <person name="Pearson M."/>
            <person name="Roberts A."/>
            <person name="Saif S."/>
            <person name="Shea T."/>
            <person name="Shenoy N."/>
            <person name="Sisk P."/>
            <person name="Stolte C."/>
            <person name="Sykes S."/>
            <person name="White J."/>
            <person name="Yandava C."/>
            <person name="Haas B."/>
            <person name="Henn M.R."/>
            <person name="Nusbaum C."/>
            <person name="Birren B."/>
        </authorList>
    </citation>
    <scope>NUCLEOTIDE SEQUENCE [LARGE SCALE GENOMIC DNA]</scope>
</reference>
<accession>A0A1S0TZ40</accession>
<proteinExistence type="predicted"/>
<dbReference type="WBParaSite" id="EN70_9537">
    <property type="protein sequence ID" value="EN70_9537"/>
    <property type="gene ID" value="EN70_9537"/>
</dbReference>
<dbReference type="CTD" id="9943355"/>
<accession>A0A1I7W4J3</accession>
<sequence>MACWIVSLDGGPKKPNQAAIVINDKIYSFGSCCCYERGFIEPELAFGVHVLNPADYRWQFVQTRRFEPNPSEQFIDGTGEIYQPYGEIPTLRSGHSVVAYKGKAYMWGGYCYGREILSTSLYCFDPEERTWSVIPHVGPTPAPREKHTAVVFNDMMIIYGGLINNQLRFCENVWGYNFRTRKWYSTLITGDIPRGRIHHTACVIEKKMYVFGGVDQSNHALYLNVLDLRRGHWETTNVTGHRPYAVRDACCWVHNNKMYIFAGCRHRDGQYVPSLYRFDPEISMWSKIRPFGFRGASGRQHHCGVVVGDCAYVFTGLTQSIVFTEMFGYGYVMEMCDLHVLSFNWTLKDLSAIAVLQHGLYRIDSDELPLELKVHLAMMTESNDLL</sequence>
<dbReference type="Pfam" id="PF24681">
    <property type="entry name" value="Kelch_KLHDC2_KLHL20_DRC7"/>
    <property type="match status" value="1"/>
</dbReference>
<name>A0A1I7W4J3_LOALO</name>
<dbReference type="PANTHER" id="PTHR46461">
    <property type="entry name" value="KELCH DOMAIN-CONTAINING PROTEIN 3"/>
    <property type="match status" value="1"/>
</dbReference>
<dbReference type="GeneID" id="9943355"/>
<protein>
    <submittedName>
        <fullName evidence="3">Kelch domain-containing protein 10</fullName>
    </submittedName>
</protein>
<dbReference type="KEGG" id="loa:LOAG_05947"/>
<evidence type="ECO:0000313" key="3">
    <source>
        <dbReference type="WBParaSite" id="EN70_9537"/>
    </source>
</evidence>
<keyword evidence="2" id="KW-1185">Reference proteome</keyword>
<dbReference type="SUPFAM" id="SSF117281">
    <property type="entry name" value="Kelch motif"/>
    <property type="match status" value="1"/>
</dbReference>
<dbReference type="InterPro" id="IPR015915">
    <property type="entry name" value="Kelch-typ_b-propeller"/>
</dbReference>
<evidence type="ECO:0000313" key="1">
    <source>
        <dbReference type="EMBL" id="EFO22539.1"/>
    </source>
</evidence>
<dbReference type="GO" id="GO:0005737">
    <property type="term" value="C:cytoplasm"/>
    <property type="evidence" value="ECO:0007669"/>
    <property type="project" value="TreeGrafter"/>
</dbReference>
<evidence type="ECO:0000313" key="2">
    <source>
        <dbReference type="Proteomes" id="UP000095285"/>
    </source>
</evidence>
<dbReference type="OMA" id="IYAFGSC"/>
<dbReference type="eggNOG" id="KOG4693">
    <property type="taxonomic scope" value="Eukaryota"/>
</dbReference>
<dbReference type="Proteomes" id="UP000095285">
    <property type="component" value="Unassembled WGS sequence"/>
</dbReference>
<dbReference type="Gene3D" id="2.120.10.80">
    <property type="entry name" value="Kelch-type beta propeller"/>
    <property type="match status" value="2"/>
</dbReference>
<dbReference type="PANTHER" id="PTHR46461:SF1">
    <property type="entry name" value="KELCH DOMAIN-CONTAINING PROTEIN 3"/>
    <property type="match status" value="1"/>
</dbReference>